<evidence type="ECO:0000313" key="6">
    <source>
        <dbReference type="EMBL" id="CDG39535.1"/>
    </source>
</evidence>
<keyword evidence="4" id="KW-0804">Transcription</keyword>
<dbReference type="InterPro" id="IPR000843">
    <property type="entry name" value="HTH_LacI"/>
</dbReference>
<dbReference type="Pfam" id="PF00356">
    <property type="entry name" value="LacI"/>
    <property type="match status" value="1"/>
</dbReference>
<dbReference type="AlphaFoldDB" id="A0A060QF26"/>
<dbReference type="Pfam" id="PF00532">
    <property type="entry name" value="Peripla_BP_1"/>
    <property type="match status" value="1"/>
</dbReference>
<reference evidence="6 7" key="1">
    <citation type="journal article" date="2014" name="Genome Biol. Evol.">
        <title>Acetic acid bacteria genomes reveal functional traits for adaptation to life in insect guts.</title>
        <authorList>
            <person name="Chouaia B."/>
            <person name="Gaiarsa S."/>
            <person name="Crotti E."/>
            <person name="Comandatore F."/>
            <person name="Degli Esposti M."/>
            <person name="Ricci I."/>
            <person name="Alma A."/>
            <person name="Favia G."/>
            <person name="Bandi C."/>
            <person name="Daffonchio D."/>
        </authorList>
    </citation>
    <scope>NUCLEOTIDE SEQUENCE [LARGE SCALE GENOMIC DNA]</scope>
    <source>
        <strain evidence="6 7">SF2.1</strain>
    </source>
</reference>
<gene>
    <name evidence="6" type="ORF">ASAP_1490</name>
</gene>
<evidence type="ECO:0000256" key="4">
    <source>
        <dbReference type="ARBA" id="ARBA00023163"/>
    </source>
</evidence>
<dbReference type="CDD" id="cd01392">
    <property type="entry name" value="HTH_LacI"/>
    <property type="match status" value="1"/>
</dbReference>
<dbReference type="eggNOG" id="COG1609">
    <property type="taxonomic scope" value="Bacteria"/>
</dbReference>
<dbReference type="PANTHER" id="PTHR30146">
    <property type="entry name" value="LACI-RELATED TRANSCRIPTIONAL REPRESSOR"/>
    <property type="match status" value="1"/>
</dbReference>
<name>A0A060QF26_9PROT</name>
<dbReference type="Gene3D" id="3.40.50.2300">
    <property type="match status" value="2"/>
</dbReference>
<dbReference type="PROSITE" id="PS50932">
    <property type="entry name" value="HTH_LACI_2"/>
    <property type="match status" value="1"/>
</dbReference>
<evidence type="ECO:0000313" key="7">
    <source>
        <dbReference type="Proteomes" id="UP000027583"/>
    </source>
</evidence>
<evidence type="ECO:0000256" key="2">
    <source>
        <dbReference type="ARBA" id="ARBA00023015"/>
    </source>
</evidence>
<proteinExistence type="predicted"/>
<dbReference type="InterPro" id="IPR028082">
    <property type="entry name" value="Peripla_BP_I"/>
</dbReference>
<keyword evidence="1" id="KW-0678">Repressor</keyword>
<protein>
    <submittedName>
        <fullName evidence="6">Transcriptional regulator, LacI family</fullName>
    </submittedName>
</protein>
<dbReference type="Proteomes" id="UP000027583">
    <property type="component" value="Unassembled WGS sequence"/>
</dbReference>
<dbReference type="Gene3D" id="1.10.260.40">
    <property type="entry name" value="lambda repressor-like DNA-binding domains"/>
    <property type="match status" value="1"/>
</dbReference>
<dbReference type="SUPFAM" id="SSF47413">
    <property type="entry name" value="lambda repressor-like DNA-binding domains"/>
    <property type="match status" value="1"/>
</dbReference>
<dbReference type="RefSeq" id="WP_031239868.1">
    <property type="nucleotide sequence ID" value="NZ_CBLX010000009.1"/>
</dbReference>
<dbReference type="EMBL" id="CBLX010000009">
    <property type="protein sequence ID" value="CDG39535.1"/>
    <property type="molecule type" value="Genomic_DNA"/>
</dbReference>
<dbReference type="SUPFAM" id="SSF53822">
    <property type="entry name" value="Periplasmic binding protein-like I"/>
    <property type="match status" value="1"/>
</dbReference>
<dbReference type="SMART" id="SM00354">
    <property type="entry name" value="HTH_LACI"/>
    <property type="match status" value="1"/>
</dbReference>
<evidence type="ECO:0000259" key="5">
    <source>
        <dbReference type="PROSITE" id="PS50932"/>
    </source>
</evidence>
<evidence type="ECO:0000256" key="3">
    <source>
        <dbReference type="ARBA" id="ARBA00023125"/>
    </source>
</evidence>
<feature type="domain" description="HTH lacI-type" evidence="5">
    <location>
        <begin position="10"/>
        <end position="64"/>
    </location>
</feature>
<dbReference type="InterPro" id="IPR001761">
    <property type="entry name" value="Peripla_BP/Lac1_sug-bd_dom"/>
</dbReference>
<organism evidence="6 7">
    <name type="scientific">Asaia bogorensis</name>
    <dbReference type="NCBI Taxonomy" id="91915"/>
    <lineage>
        <taxon>Bacteria</taxon>
        <taxon>Pseudomonadati</taxon>
        <taxon>Pseudomonadota</taxon>
        <taxon>Alphaproteobacteria</taxon>
        <taxon>Acetobacterales</taxon>
        <taxon>Acetobacteraceae</taxon>
        <taxon>Asaia</taxon>
    </lineage>
</organism>
<accession>A0A060QF26</accession>
<keyword evidence="3" id="KW-0238">DNA-binding</keyword>
<evidence type="ECO:0000256" key="1">
    <source>
        <dbReference type="ARBA" id="ARBA00022491"/>
    </source>
</evidence>
<keyword evidence="2" id="KW-0805">Transcription regulation</keyword>
<sequence>MKSEQSGVSVNLLDVAREAGVSRATASLVLRNSPLVAAATREKVQAAMHSLGYIYNRGAANLRQNRTGTIGLVLSNIANPFFSTLTAGVEEVNDAQEIVSFIANSGESPERQAKQIQRLREHNIDGLIICPAIGSDSALIAELDRLGLPFVQVLREVPGAQRDYVTVDYAAGIDAALAYLVDTGRRRVVYVGNMETHSAALARVQGFHEAAARLGLLDVAIIDGTRDSRYDERKVDALLDSPGPPEAAICYNDIMALALINQLRRRGVVVGNHVGSGFAVIGMDDLPAASASYPALTTIATMPRLVGAAAARLLQKRMTRPARREEKQVIAPELILRESA</sequence>
<dbReference type="PANTHER" id="PTHR30146:SF148">
    <property type="entry name" value="HTH-TYPE TRANSCRIPTIONAL REPRESSOR PURR-RELATED"/>
    <property type="match status" value="1"/>
</dbReference>
<comment type="caution">
    <text evidence="6">The sequence shown here is derived from an EMBL/GenBank/DDBJ whole genome shotgun (WGS) entry which is preliminary data.</text>
</comment>
<dbReference type="InterPro" id="IPR010982">
    <property type="entry name" value="Lambda_DNA-bd_dom_sf"/>
</dbReference>
<reference evidence="6 7" key="2">
    <citation type="journal article" date="2014" name="PLoS ONE">
        <title>Evolution of mitochondria reconstructed from the energy metabolism of living bacteria.</title>
        <authorList>
            <person name="Degli Esposti M."/>
            <person name="Chouaia B."/>
            <person name="Comandatore F."/>
            <person name="Crotti E."/>
            <person name="Sassera D."/>
            <person name="Lievens P.M."/>
            <person name="Daffonchio D."/>
            <person name="Bandi C."/>
        </authorList>
    </citation>
    <scope>NUCLEOTIDE SEQUENCE [LARGE SCALE GENOMIC DNA]</scope>
    <source>
        <strain evidence="6 7">SF2.1</strain>
    </source>
</reference>
<dbReference type="GO" id="GO:0000976">
    <property type="term" value="F:transcription cis-regulatory region binding"/>
    <property type="evidence" value="ECO:0007669"/>
    <property type="project" value="TreeGrafter"/>
</dbReference>
<dbReference type="PROSITE" id="PS00356">
    <property type="entry name" value="HTH_LACI_1"/>
    <property type="match status" value="1"/>
</dbReference>
<dbReference type="GO" id="GO:0003700">
    <property type="term" value="F:DNA-binding transcription factor activity"/>
    <property type="evidence" value="ECO:0007669"/>
    <property type="project" value="TreeGrafter"/>
</dbReference>